<name>C6HU70_9BACT</name>
<dbReference type="NCBIfam" id="TIGR00738">
    <property type="entry name" value="rrf2_super"/>
    <property type="match status" value="1"/>
</dbReference>
<dbReference type="PANTHER" id="PTHR33221">
    <property type="entry name" value="WINGED HELIX-TURN-HELIX TRANSCRIPTIONAL REGULATOR, RRF2 FAMILY"/>
    <property type="match status" value="1"/>
</dbReference>
<dbReference type="EMBL" id="GG693853">
    <property type="protein sequence ID" value="EES53803.1"/>
    <property type="molecule type" value="Genomic_DNA"/>
</dbReference>
<keyword evidence="2" id="KW-1185">Reference proteome</keyword>
<accession>C6HU70</accession>
<dbReference type="Pfam" id="PF02082">
    <property type="entry name" value="Rrf2"/>
    <property type="match status" value="1"/>
</dbReference>
<evidence type="ECO:0000313" key="2">
    <source>
        <dbReference type="Proteomes" id="UP000009374"/>
    </source>
</evidence>
<dbReference type="InterPro" id="IPR000944">
    <property type="entry name" value="Tscrpt_reg_Rrf2"/>
</dbReference>
<dbReference type="SUPFAM" id="SSF46785">
    <property type="entry name" value="Winged helix' DNA-binding domain"/>
    <property type="match status" value="1"/>
</dbReference>
<dbReference type="Gene3D" id="1.10.10.10">
    <property type="entry name" value="Winged helix-like DNA-binding domain superfamily/Winged helix DNA-binding domain"/>
    <property type="match status" value="1"/>
</dbReference>
<dbReference type="PROSITE" id="PS51197">
    <property type="entry name" value="HTH_RRF2_2"/>
    <property type="match status" value="1"/>
</dbReference>
<dbReference type="InterPro" id="IPR036390">
    <property type="entry name" value="WH_DNA-bd_sf"/>
</dbReference>
<gene>
    <name evidence="1" type="ORF">UBAL3_48660016</name>
</gene>
<dbReference type="AlphaFoldDB" id="C6HU70"/>
<evidence type="ECO:0000313" key="1">
    <source>
        <dbReference type="EMBL" id="EES53803.1"/>
    </source>
</evidence>
<organism evidence="1 2">
    <name type="scientific">Leptospirillum ferrodiazotrophum</name>
    <dbReference type="NCBI Taxonomy" id="412449"/>
    <lineage>
        <taxon>Bacteria</taxon>
        <taxon>Pseudomonadati</taxon>
        <taxon>Nitrospirota</taxon>
        <taxon>Nitrospiria</taxon>
        <taxon>Nitrospirales</taxon>
        <taxon>Nitrospiraceae</taxon>
        <taxon>Leptospirillum</taxon>
    </lineage>
</organism>
<dbReference type="InterPro" id="IPR011991">
    <property type="entry name" value="ArsR-like_HTH"/>
</dbReference>
<dbReference type="CDD" id="cd00090">
    <property type="entry name" value="HTH_ARSR"/>
    <property type="match status" value="1"/>
</dbReference>
<dbReference type="PANTHER" id="PTHR33221:SF13">
    <property type="entry name" value="TRANSCRIPTIONAL REGULATOR-RELATED"/>
    <property type="match status" value="1"/>
</dbReference>
<proteinExistence type="predicted"/>
<dbReference type="GO" id="GO:0003700">
    <property type="term" value="F:DNA-binding transcription factor activity"/>
    <property type="evidence" value="ECO:0007669"/>
    <property type="project" value="TreeGrafter"/>
</dbReference>
<sequence length="174" mass="19771">MSLMAYLGKGVEYALHSLLSLIKTPEDSPLGVSDIAEFQGVSPSYLSKIFTRLKKAGIVRFSIGVKGGYVLAKPPDQITFWDVVVAVEGEFSLFECRNIREKIAIYKEGCLNPDWQSRGPCTIHKAMMDVETQIRNSLKEKNIAWLRKVVDQKLSQEEKNSAIQWFNQMLEDRK</sequence>
<dbReference type="InterPro" id="IPR036388">
    <property type="entry name" value="WH-like_DNA-bd_sf"/>
</dbReference>
<dbReference type="Proteomes" id="UP000009374">
    <property type="component" value="Unassembled WGS sequence"/>
</dbReference>
<dbReference type="GO" id="GO:0005829">
    <property type="term" value="C:cytosol"/>
    <property type="evidence" value="ECO:0007669"/>
    <property type="project" value="TreeGrafter"/>
</dbReference>
<protein>
    <submittedName>
        <fullName evidence="1">Transcriptional regulator, BadM/Rrf2 family</fullName>
    </submittedName>
</protein>
<reference evidence="1 2" key="1">
    <citation type="journal article" date="2009" name="Appl. Environ. Microbiol.">
        <title>Community genomic and proteomic analyses of chemoautotrophic iron-oxidizing "Leptospirillum rubarum" (Group II) and "Leptospirillum ferrodiazotrophum" (Group III) bacteria in acid mine drainage biofilms.</title>
        <authorList>
            <person name="Goltsman D.S."/>
            <person name="Denef V.J."/>
            <person name="Singer S.W."/>
            <person name="VerBerkmoes N.C."/>
            <person name="Lefsrud M."/>
            <person name="Mueller R.S."/>
            <person name="Dick G.J."/>
            <person name="Sun C.L."/>
            <person name="Wheeler K.E."/>
            <person name="Zemla A."/>
            <person name="Baker B.J."/>
            <person name="Hauser L."/>
            <person name="Land M."/>
            <person name="Shah M.B."/>
            <person name="Thelen M.P."/>
            <person name="Hettich R.L."/>
            <person name="Banfield J.F."/>
        </authorList>
    </citation>
    <scope>NUCLEOTIDE SEQUENCE [LARGE SCALE GENOMIC DNA]</scope>
</reference>